<gene>
    <name evidence="2" type="ORF">FX155_07160</name>
</gene>
<evidence type="ECO:0000313" key="2">
    <source>
        <dbReference type="EMBL" id="MSS82370.1"/>
    </source>
</evidence>
<evidence type="ECO:0000259" key="1">
    <source>
        <dbReference type="Pfam" id="PF04717"/>
    </source>
</evidence>
<feature type="domain" description="Gp5/Type VI secretion system Vgr protein OB-fold" evidence="1">
    <location>
        <begin position="22"/>
        <end position="85"/>
    </location>
</feature>
<dbReference type="Proteomes" id="UP000441455">
    <property type="component" value="Unassembled WGS sequence"/>
</dbReference>
<comment type="caution">
    <text evidence="2">The sequence shown here is derived from an EMBL/GenBank/DDBJ whole genome shotgun (WGS) entry which is preliminary data.</text>
</comment>
<proteinExistence type="predicted"/>
<dbReference type="NCBIfam" id="TIGR01644">
    <property type="entry name" value="phage_P2_V"/>
    <property type="match status" value="1"/>
</dbReference>
<dbReference type="InterPro" id="IPR013046">
    <property type="entry name" value="GpV/Gp45"/>
</dbReference>
<dbReference type="Gene3D" id="2.40.50.230">
    <property type="entry name" value="Gp5 N-terminal domain"/>
    <property type="match status" value="1"/>
</dbReference>
<dbReference type="InterPro" id="IPR037026">
    <property type="entry name" value="Vgr_OB-fold_dom_sf"/>
</dbReference>
<dbReference type="EMBL" id="VULN01000009">
    <property type="protein sequence ID" value="MSS82370.1"/>
    <property type="molecule type" value="Genomic_DNA"/>
</dbReference>
<dbReference type="AlphaFoldDB" id="A0A6N7VMZ2"/>
<dbReference type="OrthoDB" id="4931325at2"/>
<sequence length="134" mass="14477">MDTSQLKNVVRKGRISVVDGTSCRAKVVFEDQDQLISDWLPVLQPFTSKSQAYSVPEVGTPVACLFTMNPSGNGLAAGFILGAYYDDSCMPVEYDPDVRSVQFPDGSCIRYDHGNITIQASGNIVIKGAKVAIN</sequence>
<reference evidence="2 3" key="1">
    <citation type="submission" date="2019-08" db="EMBL/GenBank/DDBJ databases">
        <title>In-depth cultivation of the pig gut microbiome towards novel bacterial diversity and tailored functional studies.</title>
        <authorList>
            <person name="Wylensek D."/>
            <person name="Hitch T.C.A."/>
            <person name="Clavel T."/>
        </authorList>
    </citation>
    <scope>NUCLEOTIDE SEQUENCE [LARGE SCALE GENOMIC DNA]</scope>
    <source>
        <strain evidence="2 3">WCA-389-WT-5B</strain>
    </source>
</reference>
<accession>A0A6N7VMZ2</accession>
<evidence type="ECO:0000313" key="3">
    <source>
        <dbReference type="Proteomes" id="UP000441455"/>
    </source>
</evidence>
<dbReference type="InterPro" id="IPR006531">
    <property type="entry name" value="Gp5/Vgr_OB"/>
</dbReference>
<organism evidence="2 3">
    <name type="scientific">Acidaminococcus fermentans</name>
    <dbReference type="NCBI Taxonomy" id="905"/>
    <lineage>
        <taxon>Bacteria</taxon>
        <taxon>Bacillati</taxon>
        <taxon>Bacillota</taxon>
        <taxon>Negativicutes</taxon>
        <taxon>Acidaminococcales</taxon>
        <taxon>Acidaminococcaceae</taxon>
        <taxon>Acidaminococcus</taxon>
    </lineage>
</organism>
<name>A0A6N7VMZ2_ACIFE</name>
<protein>
    <submittedName>
        <fullName evidence="2">Phage baseplate assembly protein V</fullName>
    </submittedName>
</protein>
<dbReference type="Pfam" id="PF04717">
    <property type="entry name" value="Phage_base_V"/>
    <property type="match status" value="1"/>
</dbReference>
<dbReference type="RefSeq" id="WP_154488236.1">
    <property type="nucleotide sequence ID" value="NZ_VULN01000009.1"/>
</dbReference>